<keyword evidence="2" id="KW-0472">Membrane</keyword>
<proteinExistence type="predicted"/>
<dbReference type="EMBL" id="HG937693">
    <property type="protein sequence ID" value="CDP34802.1"/>
    <property type="molecule type" value="Genomic_DNA"/>
</dbReference>
<evidence type="ECO:0000313" key="3">
    <source>
        <dbReference type="EMBL" id="CDP34802.1"/>
    </source>
</evidence>
<dbReference type="Gene3D" id="1.10.287.1490">
    <property type="match status" value="1"/>
</dbReference>
<accession>A0A060T7D5</accession>
<keyword evidence="2" id="KW-0812">Transmembrane</keyword>
<feature type="compositionally biased region" description="Polar residues" evidence="1">
    <location>
        <begin position="149"/>
        <end position="164"/>
    </location>
</feature>
<dbReference type="GO" id="GO:0005200">
    <property type="term" value="F:structural constituent of cytoskeleton"/>
    <property type="evidence" value="ECO:0007669"/>
    <property type="project" value="TreeGrafter"/>
</dbReference>
<dbReference type="GO" id="GO:0005856">
    <property type="term" value="C:cytoskeleton"/>
    <property type="evidence" value="ECO:0007669"/>
    <property type="project" value="TreeGrafter"/>
</dbReference>
<dbReference type="AlphaFoldDB" id="A0A060T7D5"/>
<feature type="transmembrane region" description="Helical" evidence="2">
    <location>
        <begin position="409"/>
        <end position="430"/>
    </location>
</feature>
<protein>
    <submittedName>
        <fullName evidence="3">ARAD1C20812p</fullName>
    </submittedName>
</protein>
<gene>
    <name evidence="3" type="ORF">GNLVRS02_ARAD1C20812g</name>
</gene>
<reference evidence="3" key="1">
    <citation type="submission" date="2014-02" db="EMBL/GenBank/DDBJ databases">
        <authorList>
            <person name="Genoscope - CEA"/>
        </authorList>
    </citation>
    <scope>NUCLEOTIDE SEQUENCE</scope>
    <source>
        <strain evidence="3">LS3</strain>
    </source>
</reference>
<sequence length="465" mass="51752">MHSISRAVDEAWKDVDPEQTGYIPLSKFMTLMDLVAQKTDTNTANLLGVDPNEIVEKYVKQNPGVDVSRSELKQLFEQLTGKPLDTQILDDSLESDKENRPSLSFEIETMLSPIEMSTPLITRTVPLSLSNQQPKAPPNPQEKFAAQTIRASSSTRQKGQSGPNASPRPSEETEEQMKYYEQQLESLHEERNQLQSAVNTLNTELTTLQSANSSKDAHIKAIEDQLTELQRQLEAQNASSKKVETHGQTIKLRATIRELTGQVDSLRQEKEGLASKLAQQGDKVSNVDNKLRQLEKEREELVEKHQTLAKRNAELDAQRLELETKLSEQPQKPSADLMMSDQDDLNPFNAPSNHPKAQNLFEQLSRALNRQQTLIAQFPFEMDDDSSQRPSAKPTAVTFSSATAVSVPASINMVLALVSVLLGVAIGIYCMSSCDAWWTGTILERACNALDAWVRDLSGDTSPII</sequence>
<evidence type="ECO:0000256" key="1">
    <source>
        <dbReference type="SAM" id="MobiDB-lite"/>
    </source>
</evidence>
<keyword evidence="2" id="KW-1133">Transmembrane helix</keyword>
<dbReference type="PANTHER" id="PTHR47357">
    <property type="entry name" value="COP1-INTERACTIVE PROTEIN 1"/>
    <property type="match status" value="1"/>
</dbReference>
<feature type="region of interest" description="Disordered" evidence="1">
    <location>
        <begin position="129"/>
        <end position="177"/>
    </location>
</feature>
<dbReference type="PANTHER" id="PTHR47357:SF1">
    <property type="entry name" value="SPINDLE POLE BODY COMPONENT 110"/>
    <property type="match status" value="1"/>
</dbReference>
<reference evidence="3" key="2">
    <citation type="submission" date="2014-06" db="EMBL/GenBank/DDBJ databases">
        <title>The complete genome of Blastobotrys (Arxula) adeninivorans LS3 - a yeast of biotechnological interest.</title>
        <authorList>
            <person name="Kunze G."/>
            <person name="Gaillardin C."/>
            <person name="Czernicka M."/>
            <person name="Durrens P."/>
            <person name="Martin T."/>
            <person name="Boer E."/>
            <person name="Gabaldon T."/>
            <person name="Cruz J."/>
            <person name="Talla E."/>
            <person name="Marck C."/>
            <person name="Goffeau A."/>
            <person name="Barbe V."/>
            <person name="Baret P."/>
            <person name="Baronian K."/>
            <person name="Beier S."/>
            <person name="Bleykasten C."/>
            <person name="Bode R."/>
            <person name="Casaregola S."/>
            <person name="Despons L."/>
            <person name="Fairhead C."/>
            <person name="Giersberg M."/>
            <person name="Gierski P."/>
            <person name="Hahnel U."/>
            <person name="Hartmann A."/>
            <person name="Jankowska D."/>
            <person name="Jubin C."/>
            <person name="Jung P."/>
            <person name="Lafontaine I."/>
            <person name="Leh-Louis V."/>
            <person name="Lemaire M."/>
            <person name="Marcet-Houben M."/>
            <person name="Mascher M."/>
            <person name="Morel G."/>
            <person name="Richard G.-F."/>
            <person name="Riechen J."/>
            <person name="Sacerdot C."/>
            <person name="Sarkar A."/>
            <person name="Savel G."/>
            <person name="Schacherer J."/>
            <person name="Sherman D."/>
            <person name="Straub M.-L."/>
            <person name="Stein N."/>
            <person name="Thierry A."/>
            <person name="Trautwein-Schult A."/>
            <person name="Westhof E."/>
            <person name="Worch S."/>
            <person name="Dujon B."/>
            <person name="Souciet J.-L."/>
            <person name="Wincker P."/>
            <person name="Scholz U."/>
            <person name="Neuveglise N."/>
        </authorList>
    </citation>
    <scope>NUCLEOTIDE SEQUENCE</scope>
    <source>
        <strain evidence="3">LS3</strain>
    </source>
</reference>
<evidence type="ECO:0000256" key="2">
    <source>
        <dbReference type="SAM" id="Phobius"/>
    </source>
</evidence>
<name>A0A060T7D5_BLAAD</name>
<organism evidence="3">
    <name type="scientific">Blastobotrys adeninivorans</name>
    <name type="common">Yeast</name>
    <name type="synonym">Arxula adeninivorans</name>
    <dbReference type="NCBI Taxonomy" id="409370"/>
    <lineage>
        <taxon>Eukaryota</taxon>
        <taxon>Fungi</taxon>
        <taxon>Dikarya</taxon>
        <taxon>Ascomycota</taxon>
        <taxon>Saccharomycotina</taxon>
        <taxon>Dipodascomycetes</taxon>
        <taxon>Dipodascales</taxon>
        <taxon>Trichomonascaceae</taxon>
        <taxon>Blastobotrys</taxon>
    </lineage>
</organism>